<dbReference type="Pfam" id="PF00005">
    <property type="entry name" value="ABC_tran"/>
    <property type="match status" value="1"/>
</dbReference>
<evidence type="ECO:0000313" key="9">
    <source>
        <dbReference type="Proteomes" id="UP001141336"/>
    </source>
</evidence>
<dbReference type="EMBL" id="JAPTGC010000013">
    <property type="protein sequence ID" value="MCZ0863281.1"/>
    <property type="molecule type" value="Genomic_DNA"/>
</dbReference>
<dbReference type="InterPro" id="IPR013563">
    <property type="entry name" value="Oligopep_ABC_C"/>
</dbReference>
<dbReference type="Pfam" id="PF08352">
    <property type="entry name" value="oligo_HPY"/>
    <property type="match status" value="1"/>
</dbReference>
<dbReference type="SUPFAM" id="SSF52540">
    <property type="entry name" value="P-loop containing nucleoside triphosphate hydrolases"/>
    <property type="match status" value="1"/>
</dbReference>
<evidence type="ECO:0000256" key="5">
    <source>
        <dbReference type="ARBA" id="ARBA00022840"/>
    </source>
</evidence>
<dbReference type="Proteomes" id="UP001141336">
    <property type="component" value="Unassembled WGS sequence"/>
</dbReference>
<keyword evidence="4" id="KW-0547">Nucleotide-binding</keyword>
<sequence>MAEILEINNLSIHFDTPDGEVCAVRGVDLCVKKGEILAIVGESGCGKTVLCQSVMKLLPKNAKIVSGTITVDGTEITGCSEREMRNLRGNLFSMIFQDPMTTLNPTMPIGKQITEAVLKHSNVGKDAAKARALELLELIGIDDPVVRYDLQPHFFSGGMRQRCVLAIALASNPKILFADEPTTALDVTVQAKILDLLVELRDKLGLTIVFVSHDLGVVARIADRVAIMYAGKIVEIGQVDEIFYDPRHPYTWGLMQSLPSVAREGEPLHCIPGMPPVMLNPPEGDVFAYRNEYALQIDYEEMPPFFAVSPTHAAATWLLDPRAPQIPSPVSLRRKEGVPK</sequence>
<dbReference type="GO" id="GO:0005524">
    <property type="term" value="F:ATP binding"/>
    <property type="evidence" value="ECO:0007669"/>
    <property type="project" value="UniProtKB-KW"/>
</dbReference>
<comment type="subcellular location">
    <subcellularLocation>
        <location evidence="1">Cell membrane</location>
        <topology evidence="1">Peripheral membrane protein</topology>
    </subcellularLocation>
</comment>
<evidence type="ECO:0000256" key="3">
    <source>
        <dbReference type="ARBA" id="ARBA00022475"/>
    </source>
</evidence>
<name>A0ABT4INZ6_9EURY</name>
<dbReference type="RefSeq" id="WP_268923543.1">
    <property type="nucleotide sequence ID" value="NZ_JAPTGC010000013.1"/>
</dbReference>
<evidence type="ECO:0000256" key="1">
    <source>
        <dbReference type="ARBA" id="ARBA00004202"/>
    </source>
</evidence>
<comment type="caution">
    <text evidence="8">The sequence shown here is derived from an EMBL/GenBank/DDBJ whole genome shotgun (WGS) entry which is preliminary data.</text>
</comment>
<gene>
    <name evidence="8" type="ORF">O0S09_08485</name>
</gene>
<keyword evidence="2" id="KW-0813">Transport</keyword>
<feature type="domain" description="ABC transporter" evidence="7">
    <location>
        <begin position="5"/>
        <end position="255"/>
    </location>
</feature>
<evidence type="ECO:0000256" key="2">
    <source>
        <dbReference type="ARBA" id="ARBA00022448"/>
    </source>
</evidence>
<organism evidence="8 9">
    <name type="scientific">Methanocorpusculum vombati</name>
    <dbReference type="NCBI Taxonomy" id="3002864"/>
    <lineage>
        <taxon>Archaea</taxon>
        <taxon>Methanobacteriati</taxon>
        <taxon>Methanobacteriota</taxon>
        <taxon>Stenosarchaea group</taxon>
        <taxon>Methanomicrobia</taxon>
        <taxon>Methanomicrobiales</taxon>
        <taxon>Methanocorpusculaceae</taxon>
        <taxon>Methanocorpusculum</taxon>
    </lineage>
</organism>
<evidence type="ECO:0000256" key="4">
    <source>
        <dbReference type="ARBA" id="ARBA00022741"/>
    </source>
</evidence>
<dbReference type="SMART" id="SM00382">
    <property type="entry name" value="AAA"/>
    <property type="match status" value="1"/>
</dbReference>
<dbReference type="InterPro" id="IPR050388">
    <property type="entry name" value="ABC_Ni/Peptide_Import"/>
</dbReference>
<dbReference type="NCBIfam" id="TIGR01727">
    <property type="entry name" value="oligo_HPY"/>
    <property type="match status" value="1"/>
</dbReference>
<evidence type="ECO:0000256" key="6">
    <source>
        <dbReference type="ARBA" id="ARBA00023136"/>
    </source>
</evidence>
<dbReference type="PANTHER" id="PTHR43297">
    <property type="entry name" value="OLIGOPEPTIDE TRANSPORT ATP-BINDING PROTEIN APPD"/>
    <property type="match status" value="1"/>
</dbReference>
<dbReference type="CDD" id="cd03257">
    <property type="entry name" value="ABC_NikE_OppD_transporters"/>
    <property type="match status" value="1"/>
</dbReference>
<evidence type="ECO:0000313" key="8">
    <source>
        <dbReference type="EMBL" id="MCZ0863281.1"/>
    </source>
</evidence>
<dbReference type="PANTHER" id="PTHR43297:SF2">
    <property type="entry name" value="DIPEPTIDE TRANSPORT ATP-BINDING PROTEIN DPPD"/>
    <property type="match status" value="1"/>
</dbReference>
<keyword evidence="9" id="KW-1185">Reference proteome</keyword>
<protein>
    <submittedName>
        <fullName evidence="8">ABC transporter ATP-binding protein</fullName>
    </submittedName>
</protein>
<dbReference type="InterPro" id="IPR003439">
    <property type="entry name" value="ABC_transporter-like_ATP-bd"/>
</dbReference>
<keyword evidence="3" id="KW-1003">Cell membrane</keyword>
<dbReference type="PROSITE" id="PS50893">
    <property type="entry name" value="ABC_TRANSPORTER_2"/>
    <property type="match status" value="1"/>
</dbReference>
<dbReference type="InterPro" id="IPR027417">
    <property type="entry name" value="P-loop_NTPase"/>
</dbReference>
<dbReference type="InterPro" id="IPR003593">
    <property type="entry name" value="AAA+_ATPase"/>
</dbReference>
<keyword evidence="5 8" id="KW-0067">ATP-binding</keyword>
<keyword evidence="6" id="KW-0472">Membrane</keyword>
<accession>A0ABT4INZ6</accession>
<reference evidence="8" key="1">
    <citation type="submission" date="2022-12" db="EMBL/GenBank/DDBJ databases">
        <title>Isolation and characterisation of novel Methanocorpusculum spp. from native Australian herbivores indicates the genus is ancestrally host-associated.</title>
        <authorList>
            <person name="Volmer J.G."/>
            <person name="Soo R.M."/>
            <person name="Evans P.N."/>
            <person name="Hoedt E.C."/>
            <person name="Astorga Alsina A.L."/>
            <person name="Woodcroft B.J."/>
            <person name="Tyson G.W."/>
            <person name="Hugenholtz P."/>
            <person name="Morrison M."/>
        </authorList>
    </citation>
    <scope>NUCLEOTIDE SEQUENCE</scope>
    <source>
        <strain evidence="8">CW153</strain>
    </source>
</reference>
<evidence type="ECO:0000259" key="7">
    <source>
        <dbReference type="PROSITE" id="PS50893"/>
    </source>
</evidence>
<proteinExistence type="predicted"/>
<dbReference type="Gene3D" id="3.40.50.300">
    <property type="entry name" value="P-loop containing nucleotide triphosphate hydrolases"/>
    <property type="match status" value="1"/>
</dbReference>